<sequence>MEITAKGTAPKVTRDDLDAAAERLKNWGKWGPDDEIGTLNYTSADDIVRAATLVKKGRVHSLALNFDTKGPQGGKTKFAPVGRFNPIHLMLRTGTDAYSGVLDKRGIQSADDVVIMPMQCSTQWDGLGHIFFDGKMWNGYDCRLVSSFGAEKCGIEKTREKMVGRGVLLDVARHMKVGSLPDGFAITAALLDEVEAAQGVSVDRGDYLLVRTGQMEAKLAEGNWDYYSGGDAPGLAFDTLDWLHAKQVAAIATDTWGAEVRPNQSEGTGINQPWHWLCIPILGLTMGEIFFLAELARDCADDGVYEFLFVAPALPVTGAVGSPANPLAIK</sequence>
<dbReference type="AlphaFoldDB" id="A0A7W4VE43"/>
<dbReference type="PANTHER" id="PTHR34861:SF10">
    <property type="entry name" value="CYCLASE"/>
    <property type="match status" value="1"/>
</dbReference>
<keyword evidence="2" id="KW-1185">Reference proteome</keyword>
<evidence type="ECO:0000313" key="1">
    <source>
        <dbReference type="EMBL" id="MBB3009935.1"/>
    </source>
</evidence>
<reference evidence="1 2" key="1">
    <citation type="submission" date="2020-08" db="EMBL/GenBank/DDBJ databases">
        <title>Genomic Encyclopedia of Type Strains, Phase IV (KMG-V): Genome sequencing to study the core and pangenomes of soil and plant-associated prokaryotes.</title>
        <authorList>
            <person name="Whitman W."/>
        </authorList>
    </citation>
    <scope>NUCLEOTIDE SEQUENCE [LARGE SCALE GENOMIC DNA]</scope>
    <source>
        <strain evidence="1 2">SLV-2362</strain>
    </source>
</reference>
<dbReference type="PANTHER" id="PTHR34861">
    <property type="match status" value="1"/>
</dbReference>
<gene>
    <name evidence="1" type="ORF">FHX61_004611</name>
</gene>
<dbReference type="GO" id="GO:0004061">
    <property type="term" value="F:arylformamidase activity"/>
    <property type="evidence" value="ECO:0007669"/>
    <property type="project" value="InterPro"/>
</dbReference>
<dbReference type="GO" id="GO:0019441">
    <property type="term" value="P:L-tryptophan catabolic process to kynurenine"/>
    <property type="evidence" value="ECO:0007669"/>
    <property type="project" value="InterPro"/>
</dbReference>
<dbReference type="Gene3D" id="3.50.30.50">
    <property type="entry name" value="Putative cyclase"/>
    <property type="match status" value="1"/>
</dbReference>
<protein>
    <submittedName>
        <fullName evidence="1">Kynurenine formamidase</fullName>
    </submittedName>
</protein>
<dbReference type="SUPFAM" id="SSF102198">
    <property type="entry name" value="Putative cyclase"/>
    <property type="match status" value="1"/>
</dbReference>
<dbReference type="EMBL" id="JACHWF010000006">
    <property type="protein sequence ID" value="MBB3009935.1"/>
    <property type="molecule type" value="Genomic_DNA"/>
</dbReference>
<dbReference type="Proteomes" id="UP000578036">
    <property type="component" value="Unassembled WGS sequence"/>
</dbReference>
<accession>A0A7W4VE43</accession>
<dbReference type="Pfam" id="PF04199">
    <property type="entry name" value="Cyclase"/>
    <property type="match status" value="1"/>
</dbReference>
<dbReference type="RefSeq" id="WP_183300287.1">
    <property type="nucleotide sequence ID" value="NZ_JACHWF010000006.1"/>
</dbReference>
<comment type="caution">
    <text evidence="1">The sequence shown here is derived from an EMBL/GenBank/DDBJ whole genome shotgun (WGS) entry which is preliminary data.</text>
</comment>
<organism evidence="1 2">
    <name type="scientific">Cupriavidus alkaliphilus</name>
    <dbReference type="NCBI Taxonomy" id="942866"/>
    <lineage>
        <taxon>Bacteria</taxon>
        <taxon>Pseudomonadati</taxon>
        <taxon>Pseudomonadota</taxon>
        <taxon>Betaproteobacteria</taxon>
        <taxon>Burkholderiales</taxon>
        <taxon>Burkholderiaceae</taxon>
        <taxon>Cupriavidus</taxon>
    </lineage>
</organism>
<evidence type="ECO:0000313" key="2">
    <source>
        <dbReference type="Proteomes" id="UP000578036"/>
    </source>
</evidence>
<name>A0A7W4VE43_9BURK</name>
<proteinExistence type="predicted"/>
<dbReference type="InterPro" id="IPR037175">
    <property type="entry name" value="KFase_sf"/>
</dbReference>
<dbReference type="InterPro" id="IPR007325">
    <property type="entry name" value="KFase/CYL"/>
</dbReference>